<accession>A0A2T0VV05</accession>
<dbReference type="Pfam" id="PF13302">
    <property type="entry name" value="Acetyltransf_3"/>
    <property type="match status" value="1"/>
</dbReference>
<dbReference type="PANTHER" id="PTHR43792:SF1">
    <property type="entry name" value="N-ACETYLTRANSFERASE DOMAIN-CONTAINING PROTEIN"/>
    <property type="match status" value="1"/>
</dbReference>
<protein>
    <submittedName>
        <fullName evidence="2">Ribosomal-protein-alanine N-acetyltransferase</fullName>
    </submittedName>
</protein>
<feature type="domain" description="N-acetyltransferase" evidence="1">
    <location>
        <begin position="4"/>
        <end position="129"/>
    </location>
</feature>
<dbReference type="Proteomes" id="UP000238205">
    <property type="component" value="Unassembled WGS sequence"/>
</dbReference>
<evidence type="ECO:0000259" key="1">
    <source>
        <dbReference type="Pfam" id="PF13302"/>
    </source>
</evidence>
<dbReference type="GO" id="GO:0016747">
    <property type="term" value="F:acyltransferase activity, transferring groups other than amino-acyl groups"/>
    <property type="evidence" value="ECO:0007669"/>
    <property type="project" value="InterPro"/>
</dbReference>
<dbReference type="EMBL" id="PVTO01000035">
    <property type="protein sequence ID" value="PRY75408.1"/>
    <property type="molecule type" value="Genomic_DNA"/>
</dbReference>
<organism evidence="2 3">
    <name type="scientific">Alkalibacterium olivapovliticus</name>
    <dbReference type="NCBI Taxonomy" id="99907"/>
    <lineage>
        <taxon>Bacteria</taxon>
        <taxon>Bacillati</taxon>
        <taxon>Bacillota</taxon>
        <taxon>Bacilli</taxon>
        <taxon>Lactobacillales</taxon>
        <taxon>Carnobacteriaceae</taxon>
        <taxon>Alkalibacterium</taxon>
    </lineage>
</organism>
<comment type="caution">
    <text evidence="2">The sequence shown here is derived from an EMBL/GenBank/DDBJ whole genome shotgun (WGS) entry which is preliminary data.</text>
</comment>
<name>A0A2T0VV05_9LACT</name>
<keyword evidence="3" id="KW-1185">Reference proteome</keyword>
<evidence type="ECO:0000313" key="3">
    <source>
        <dbReference type="Proteomes" id="UP000238205"/>
    </source>
</evidence>
<proteinExistence type="predicted"/>
<sequence>MFSQMNKDSDVMAYFPKTLTEKETLNLYTKIQTEFDQFGYGLYAVELKSTGEFIGFTGFHWATFESSFTPCIEIGWRLKKESWGKGYATEGAMACLNVGFTQLNFDKIISFTAAINDPSRRVMEKIGLTYVKNFDFPGIDNKHLINHVLFSLDRQSYTDN</sequence>
<dbReference type="PANTHER" id="PTHR43792">
    <property type="entry name" value="GNAT FAMILY, PUTATIVE (AFU_ORTHOLOGUE AFUA_3G00765)-RELATED-RELATED"/>
    <property type="match status" value="1"/>
</dbReference>
<dbReference type="AlphaFoldDB" id="A0A2T0VV05"/>
<keyword evidence="2" id="KW-0808">Transferase</keyword>
<dbReference type="Gene3D" id="3.40.630.30">
    <property type="match status" value="1"/>
</dbReference>
<reference evidence="2 3" key="1">
    <citation type="submission" date="2018-03" db="EMBL/GenBank/DDBJ databases">
        <title>Genomic Encyclopedia of Archaeal and Bacterial Type Strains, Phase II (KMG-II): from individual species to whole genera.</title>
        <authorList>
            <person name="Goeker M."/>
        </authorList>
    </citation>
    <scope>NUCLEOTIDE SEQUENCE [LARGE SCALE GENOMIC DNA]</scope>
    <source>
        <strain evidence="2 3">DSM 13175</strain>
    </source>
</reference>
<gene>
    <name evidence="2" type="ORF">CLV38_13517</name>
</gene>
<dbReference type="InterPro" id="IPR051531">
    <property type="entry name" value="N-acetyltransferase"/>
</dbReference>
<dbReference type="InterPro" id="IPR016181">
    <property type="entry name" value="Acyl_CoA_acyltransferase"/>
</dbReference>
<dbReference type="SUPFAM" id="SSF55729">
    <property type="entry name" value="Acyl-CoA N-acyltransferases (Nat)"/>
    <property type="match status" value="1"/>
</dbReference>
<evidence type="ECO:0000313" key="2">
    <source>
        <dbReference type="EMBL" id="PRY75408.1"/>
    </source>
</evidence>
<dbReference type="InterPro" id="IPR000182">
    <property type="entry name" value="GNAT_dom"/>
</dbReference>